<accession>A0AAN7BIW3</accession>
<feature type="chain" id="PRO_5042897598" description="Secreted protein" evidence="1">
    <location>
        <begin position="25"/>
        <end position="230"/>
    </location>
</feature>
<proteinExistence type="predicted"/>
<dbReference type="AlphaFoldDB" id="A0AAN7BIW3"/>
<keyword evidence="1" id="KW-0732">Signal</keyword>
<sequence>MLSTTFFTGAILAAIASFTNQAIATPTDVDKPVFASSIDQGHGIQWTGVIFPGGPEVELWGYADEIYAQVLAINPDYVPQPFNETVNTNDGETTLAKRSTITCAPMDTGDRRELKKQSDFLYKLGGHCATPKNECRRTACGGTSGTYLCDESPNPSGTRIPCHEVGLRSADISNACCKNTNRKGQTGNWFGQKTYSVWIGYANCNAPSETYPSNYPYGGGSPNGLCWTWS</sequence>
<dbReference type="EMBL" id="MU865399">
    <property type="protein sequence ID" value="KAK4224220.1"/>
    <property type="molecule type" value="Genomic_DNA"/>
</dbReference>
<protein>
    <recommendedName>
        <fullName evidence="4">Secreted protein</fullName>
    </recommendedName>
</protein>
<name>A0AAN7BIW3_9PEZI</name>
<evidence type="ECO:0000313" key="2">
    <source>
        <dbReference type="EMBL" id="KAK4224220.1"/>
    </source>
</evidence>
<dbReference type="Proteomes" id="UP001301958">
    <property type="component" value="Unassembled WGS sequence"/>
</dbReference>
<evidence type="ECO:0000313" key="3">
    <source>
        <dbReference type="Proteomes" id="UP001301958"/>
    </source>
</evidence>
<keyword evidence="3" id="KW-1185">Reference proteome</keyword>
<comment type="caution">
    <text evidence="2">The sequence shown here is derived from an EMBL/GenBank/DDBJ whole genome shotgun (WGS) entry which is preliminary data.</text>
</comment>
<gene>
    <name evidence="2" type="ORF">QBC38DRAFT_515436</name>
</gene>
<reference evidence="2" key="1">
    <citation type="journal article" date="2023" name="Mol. Phylogenet. Evol.">
        <title>Genome-scale phylogeny and comparative genomics of the fungal order Sordariales.</title>
        <authorList>
            <person name="Hensen N."/>
            <person name="Bonometti L."/>
            <person name="Westerberg I."/>
            <person name="Brannstrom I.O."/>
            <person name="Guillou S."/>
            <person name="Cros-Aarteil S."/>
            <person name="Calhoun S."/>
            <person name="Haridas S."/>
            <person name="Kuo A."/>
            <person name="Mondo S."/>
            <person name="Pangilinan J."/>
            <person name="Riley R."/>
            <person name="LaButti K."/>
            <person name="Andreopoulos B."/>
            <person name="Lipzen A."/>
            <person name="Chen C."/>
            <person name="Yan M."/>
            <person name="Daum C."/>
            <person name="Ng V."/>
            <person name="Clum A."/>
            <person name="Steindorff A."/>
            <person name="Ohm R.A."/>
            <person name="Martin F."/>
            <person name="Silar P."/>
            <person name="Natvig D.O."/>
            <person name="Lalanne C."/>
            <person name="Gautier V."/>
            <person name="Ament-Velasquez S.L."/>
            <person name="Kruys A."/>
            <person name="Hutchinson M.I."/>
            <person name="Powell A.J."/>
            <person name="Barry K."/>
            <person name="Miller A.N."/>
            <person name="Grigoriev I.V."/>
            <person name="Debuchy R."/>
            <person name="Gladieux P."/>
            <person name="Hiltunen Thoren M."/>
            <person name="Johannesson H."/>
        </authorList>
    </citation>
    <scope>NUCLEOTIDE SEQUENCE</scope>
    <source>
        <strain evidence="2">CBS 990.96</strain>
    </source>
</reference>
<organism evidence="2 3">
    <name type="scientific">Podospora fimiseda</name>
    <dbReference type="NCBI Taxonomy" id="252190"/>
    <lineage>
        <taxon>Eukaryota</taxon>
        <taxon>Fungi</taxon>
        <taxon>Dikarya</taxon>
        <taxon>Ascomycota</taxon>
        <taxon>Pezizomycotina</taxon>
        <taxon>Sordariomycetes</taxon>
        <taxon>Sordariomycetidae</taxon>
        <taxon>Sordariales</taxon>
        <taxon>Podosporaceae</taxon>
        <taxon>Podospora</taxon>
    </lineage>
</organism>
<reference evidence="2" key="2">
    <citation type="submission" date="2023-05" db="EMBL/GenBank/DDBJ databases">
        <authorList>
            <consortium name="Lawrence Berkeley National Laboratory"/>
            <person name="Steindorff A."/>
            <person name="Hensen N."/>
            <person name="Bonometti L."/>
            <person name="Westerberg I."/>
            <person name="Brannstrom I.O."/>
            <person name="Guillou S."/>
            <person name="Cros-Aarteil S."/>
            <person name="Calhoun S."/>
            <person name="Haridas S."/>
            <person name="Kuo A."/>
            <person name="Mondo S."/>
            <person name="Pangilinan J."/>
            <person name="Riley R."/>
            <person name="Labutti K."/>
            <person name="Andreopoulos B."/>
            <person name="Lipzen A."/>
            <person name="Chen C."/>
            <person name="Yanf M."/>
            <person name="Daum C."/>
            <person name="Ng V."/>
            <person name="Clum A."/>
            <person name="Ohm R."/>
            <person name="Martin F."/>
            <person name="Silar P."/>
            <person name="Natvig D."/>
            <person name="Lalanne C."/>
            <person name="Gautier V."/>
            <person name="Ament-Velasquez S.L."/>
            <person name="Kruys A."/>
            <person name="Hutchinson M.I."/>
            <person name="Powell A.J."/>
            <person name="Barry K."/>
            <person name="Miller A.N."/>
            <person name="Grigoriev I.V."/>
            <person name="Debuchy R."/>
            <person name="Gladieux P."/>
            <person name="Thoren M.H."/>
            <person name="Johannesson H."/>
        </authorList>
    </citation>
    <scope>NUCLEOTIDE SEQUENCE</scope>
    <source>
        <strain evidence="2">CBS 990.96</strain>
    </source>
</reference>
<feature type="signal peptide" evidence="1">
    <location>
        <begin position="1"/>
        <end position="24"/>
    </location>
</feature>
<evidence type="ECO:0008006" key="4">
    <source>
        <dbReference type="Google" id="ProtNLM"/>
    </source>
</evidence>
<evidence type="ECO:0000256" key="1">
    <source>
        <dbReference type="SAM" id="SignalP"/>
    </source>
</evidence>